<gene>
    <name evidence="3" type="ORF">EMPS_03270</name>
</gene>
<dbReference type="GO" id="GO:0070941">
    <property type="term" value="P:eisosome assembly"/>
    <property type="evidence" value="ECO:0007669"/>
    <property type="project" value="TreeGrafter"/>
</dbReference>
<dbReference type="Pfam" id="PF13805">
    <property type="entry name" value="Pil1"/>
    <property type="match status" value="1"/>
</dbReference>
<dbReference type="GO" id="GO:0036286">
    <property type="term" value="C:eisosome filament"/>
    <property type="evidence" value="ECO:0007669"/>
    <property type="project" value="TreeGrafter"/>
</dbReference>
<protein>
    <recommendedName>
        <fullName evidence="5">Eisosome component PIL1-domain-containing protein</fullName>
    </recommendedName>
</protein>
<feature type="compositionally biased region" description="Polar residues" evidence="2">
    <location>
        <begin position="291"/>
        <end position="300"/>
    </location>
</feature>
<reference evidence="3" key="2">
    <citation type="journal article" date="2022" name="Microbiol. Resour. Announc.">
        <title>Whole-Genome Sequence of Entomortierella parvispora E1425, a Mucoromycotan Fungus Associated with Burkholderiaceae-Related Endosymbiotic Bacteria.</title>
        <authorList>
            <person name="Herlambang A."/>
            <person name="Guo Y."/>
            <person name="Takashima Y."/>
            <person name="Narisawa K."/>
            <person name="Ohta H."/>
            <person name="Nishizawa T."/>
        </authorList>
    </citation>
    <scope>NUCLEOTIDE SEQUENCE</scope>
    <source>
        <strain evidence="3">E1425</strain>
    </source>
</reference>
<feature type="compositionally biased region" description="Polar residues" evidence="2">
    <location>
        <begin position="378"/>
        <end position="388"/>
    </location>
</feature>
<dbReference type="EMBL" id="BQFW01000004">
    <property type="protein sequence ID" value="GJJ70920.1"/>
    <property type="molecule type" value="Genomic_DNA"/>
</dbReference>
<dbReference type="GO" id="GO:0008289">
    <property type="term" value="F:lipid binding"/>
    <property type="evidence" value="ECO:0007669"/>
    <property type="project" value="TreeGrafter"/>
</dbReference>
<dbReference type="AlphaFoldDB" id="A0A9P3H698"/>
<accession>A0A9P3H698</accession>
<evidence type="ECO:0000256" key="1">
    <source>
        <dbReference type="SAM" id="Coils"/>
    </source>
</evidence>
<keyword evidence="1" id="KW-0175">Coiled coil</keyword>
<proteinExistence type="predicted"/>
<keyword evidence="4" id="KW-1185">Reference proteome</keyword>
<feature type="compositionally biased region" description="Polar residues" evidence="2">
    <location>
        <begin position="460"/>
        <end position="470"/>
    </location>
</feature>
<feature type="coiled-coil region" evidence="1">
    <location>
        <begin position="305"/>
        <end position="332"/>
    </location>
</feature>
<evidence type="ECO:0008006" key="5">
    <source>
        <dbReference type="Google" id="ProtNLM"/>
    </source>
</evidence>
<dbReference type="GO" id="GO:0005886">
    <property type="term" value="C:plasma membrane"/>
    <property type="evidence" value="ECO:0007669"/>
    <property type="project" value="TreeGrafter"/>
</dbReference>
<feature type="region of interest" description="Disordered" evidence="2">
    <location>
        <begin position="366"/>
        <end position="436"/>
    </location>
</feature>
<feature type="region of interest" description="Disordered" evidence="2">
    <location>
        <begin position="269"/>
        <end position="300"/>
    </location>
</feature>
<comment type="caution">
    <text evidence="3">The sequence shown here is derived from an EMBL/GenBank/DDBJ whole genome shotgun (WGS) entry which is preliminary data.</text>
</comment>
<dbReference type="InterPro" id="IPR027267">
    <property type="entry name" value="AH/BAR_dom_sf"/>
</dbReference>
<dbReference type="PANTHER" id="PTHR31962">
    <property type="entry name" value="SPHINGOLIPID LONG CHAIN BASE-RESPONSIVE PROTEIN PIL1"/>
    <property type="match status" value="1"/>
</dbReference>
<name>A0A9P3H698_9FUNG</name>
<dbReference type="PANTHER" id="PTHR31962:SF1">
    <property type="entry name" value="SPHINGOLIPID LONG CHAIN BASE-RESPONSIVE PROTEIN PIL1"/>
    <property type="match status" value="1"/>
</dbReference>
<organism evidence="3 4">
    <name type="scientific">Entomortierella parvispora</name>
    <dbReference type="NCBI Taxonomy" id="205924"/>
    <lineage>
        <taxon>Eukaryota</taxon>
        <taxon>Fungi</taxon>
        <taxon>Fungi incertae sedis</taxon>
        <taxon>Mucoromycota</taxon>
        <taxon>Mortierellomycotina</taxon>
        <taxon>Mortierellomycetes</taxon>
        <taxon>Mortierellales</taxon>
        <taxon>Mortierellaceae</taxon>
        <taxon>Entomortierella</taxon>
    </lineage>
</organism>
<dbReference type="Gene3D" id="1.20.1270.60">
    <property type="entry name" value="Arfaptin homology (AH) domain/BAR domain"/>
    <property type="match status" value="1"/>
</dbReference>
<feature type="compositionally biased region" description="Gly residues" evidence="2">
    <location>
        <begin position="390"/>
        <end position="406"/>
    </location>
</feature>
<sequence length="470" mass="52078">MQSIGHDLRRGLNNINPLGNNYKNITKWLAEMKNIDSSLKTLDKEISADAKLIAAWGSTEGDDLTDVCMRMSQLMEEVGLIQQSYSLRHTQYRKTIKSMKVQEMTLDENRKKKQDLTNQIVKLQKSTKENPIKMMELQNSLERVTAELLAQELELMQFKRITIKQAFDAKFDAMLEFSEKMALIAGYGRAITLVIDTDTQVADRMRIYNGAEYTAAAVNQVKSAVSSWQPQPMEAPARNNVEPSQDELALAAAAAAYNNSTPRMPAAYAQEQAGSSNFQEVEPEQGYVSPPKSNESASFNTRFSNTDQISRIQEQERQLEQEQQRLYQQNLSSYSPALSPRQQELGAAGVGGGSVAPPYAASLPRKSATPDFYPPQPTFDTVRSSSPVFNGGGGGEGGYPPSGGYGHYDTSTYQSVAGQAPPRNYRLGFIDPRERSQMENGDVYKAEIRQGSGPAIPPLQFTNSPILDEK</sequence>
<dbReference type="GO" id="GO:0006897">
    <property type="term" value="P:endocytosis"/>
    <property type="evidence" value="ECO:0007669"/>
    <property type="project" value="TreeGrafter"/>
</dbReference>
<reference evidence="3" key="1">
    <citation type="submission" date="2021-11" db="EMBL/GenBank/DDBJ databases">
        <authorList>
            <person name="Herlambang A."/>
            <person name="Guo Y."/>
            <person name="Takashima Y."/>
            <person name="Nishizawa T."/>
        </authorList>
    </citation>
    <scope>NUCLEOTIDE SEQUENCE</scope>
    <source>
        <strain evidence="3">E1425</strain>
    </source>
</reference>
<dbReference type="Proteomes" id="UP000827284">
    <property type="component" value="Unassembled WGS sequence"/>
</dbReference>
<evidence type="ECO:0000313" key="3">
    <source>
        <dbReference type="EMBL" id="GJJ70920.1"/>
    </source>
</evidence>
<dbReference type="OrthoDB" id="5599269at2759"/>
<evidence type="ECO:0000256" key="2">
    <source>
        <dbReference type="SAM" id="MobiDB-lite"/>
    </source>
</evidence>
<feature type="region of interest" description="Disordered" evidence="2">
    <location>
        <begin position="448"/>
        <end position="470"/>
    </location>
</feature>
<dbReference type="InterPro" id="IPR028245">
    <property type="entry name" value="PIL1/LSP1"/>
</dbReference>
<evidence type="ECO:0000313" key="4">
    <source>
        <dbReference type="Proteomes" id="UP000827284"/>
    </source>
</evidence>
<feature type="coiled-coil region" evidence="1">
    <location>
        <begin position="99"/>
        <end position="154"/>
    </location>
</feature>